<feature type="compositionally biased region" description="Basic and acidic residues" evidence="1">
    <location>
        <begin position="271"/>
        <end position="285"/>
    </location>
</feature>
<dbReference type="STRING" id="1428644.BIV57_16320"/>
<evidence type="ECO:0000313" key="3">
    <source>
        <dbReference type="Proteomes" id="UP000243342"/>
    </source>
</evidence>
<dbReference type="AlphaFoldDB" id="A0A1J7C4C7"/>
<dbReference type="InterPro" id="IPR036477">
    <property type="entry name" value="Formyl_transf_N_sf"/>
</dbReference>
<name>A0A1J7C4C7_9ACTN</name>
<proteinExistence type="predicted"/>
<dbReference type="Proteomes" id="UP000243342">
    <property type="component" value="Unassembled WGS sequence"/>
</dbReference>
<evidence type="ECO:0000313" key="2">
    <source>
        <dbReference type="EMBL" id="OIV36428.1"/>
    </source>
</evidence>
<protein>
    <recommendedName>
        <fullName evidence="4">Formyl transferase N-terminal domain-containing protein</fullName>
    </recommendedName>
</protein>
<dbReference type="Gene3D" id="3.40.50.170">
    <property type="entry name" value="Formyl transferase, N-terminal domain"/>
    <property type="match status" value="1"/>
</dbReference>
<organism evidence="2 3">
    <name type="scientific">Mangrovactinospora gilvigrisea</name>
    <dbReference type="NCBI Taxonomy" id="1428644"/>
    <lineage>
        <taxon>Bacteria</taxon>
        <taxon>Bacillati</taxon>
        <taxon>Actinomycetota</taxon>
        <taxon>Actinomycetes</taxon>
        <taxon>Kitasatosporales</taxon>
        <taxon>Streptomycetaceae</taxon>
        <taxon>Mangrovactinospora</taxon>
    </lineage>
</organism>
<dbReference type="RefSeq" id="WP_071657608.1">
    <property type="nucleotide sequence ID" value="NZ_MLCF01000094.1"/>
</dbReference>
<reference evidence="2 3" key="1">
    <citation type="submission" date="2016-10" db="EMBL/GenBank/DDBJ databases">
        <title>Genome sequence of Streptomyces gilvigriseus MUSC 26.</title>
        <authorList>
            <person name="Lee L.-H."/>
            <person name="Ser H.-L."/>
        </authorList>
    </citation>
    <scope>NUCLEOTIDE SEQUENCE [LARGE SCALE GENOMIC DNA]</scope>
    <source>
        <strain evidence="2 3">MUSC 26</strain>
    </source>
</reference>
<comment type="caution">
    <text evidence="2">The sequence shown here is derived from an EMBL/GenBank/DDBJ whole genome shotgun (WGS) entry which is preliminary data.</text>
</comment>
<keyword evidence="3" id="KW-1185">Reference proteome</keyword>
<dbReference type="SUPFAM" id="SSF53328">
    <property type="entry name" value="Formyltransferase"/>
    <property type="match status" value="1"/>
</dbReference>
<sequence>MRISLCTATDLHGCLALNRLLPGLLGHDLQVLLDGTRPPGGDGDVPELARLSSFEREHFADLDEVFGEEPAGRLLTFRQLAARHRLPLHTVEGEESLRLLDGFRPDLIVALRFPAHGLPAAPLGVLDVHPGELPRFDGPLAPFWALAERRPVIGCTVRRIAPDGAAGAVLAERRLRVRPGRSLAWHIAQTYPLGVTALLEHLPAPAPGGRREGPAAAADPEGGLGRRYDAAPNAEEVRAFLRTGREIVAAADFDDLYGPFLGAGRTAPDPAPERERERRRVERPVRRPTPAQR</sequence>
<dbReference type="OrthoDB" id="9802815at2"/>
<accession>A0A1J7C4C7</accession>
<feature type="region of interest" description="Disordered" evidence="1">
    <location>
        <begin position="257"/>
        <end position="293"/>
    </location>
</feature>
<evidence type="ECO:0008006" key="4">
    <source>
        <dbReference type="Google" id="ProtNLM"/>
    </source>
</evidence>
<gene>
    <name evidence="2" type="ORF">BIV57_16320</name>
</gene>
<dbReference type="EMBL" id="MLCF01000094">
    <property type="protein sequence ID" value="OIV36428.1"/>
    <property type="molecule type" value="Genomic_DNA"/>
</dbReference>
<feature type="region of interest" description="Disordered" evidence="1">
    <location>
        <begin position="204"/>
        <end position="229"/>
    </location>
</feature>
<evidence type="ECO:0000256" key="1">
    <source>
        <dbReference type="SAM" id="MobiDB-lite"/>
    </source>
</evidence>